<keyword evidence="5" id="KW-1185">Reference proteome</keyword>
<feature type="signal peptide" evidence="3">
    <location>
        <begin position="1"/>
        <end position="20"/>
    </location>
</feature>
<name>A0A232LM86_9EURO</name>
<protein>
    <recommendedName>
        <fullName evidence="6">Phytocyanin domain-containing protein</fullName>
    </recommendedName>
</protein>
<feature type="transmembrane region" description="Helical" evidence="2">
    <location>
        <begin position="218"/>
        <end position="241"/>
    </location>
</feature>
<reference evidence="4 5" key="1">
    <citation type="journal article" date="2015" name="Environ. Microbiol.">
        <title>Metagenome sequence of Elaphomyces granulatus from sporocarp tissue reveals Ascomycota ectomycorrhizal fingerprints of genome expansion and a Proteobacteria-rich microbiome.</title>
        <authorList>
            <person name="Quandt C.A."/>
            <person name="Kohler A."/>
            <person name="Hesse C.N."/>
            <person name="Sharpton T.J."/>
            <person name="Martin F."/>
            <person name="Spatafora J.W."/>
        </authorList>
    </citation>
    <scope>NUCLEOTIDE SEQUENCE [LARGE SCALE GENOMIC DNA]</scope>
    <source>
        <strain evidence="4 5">OSC145934</strain>
    </source>
</reference>
<evidence type="ECO:0008006" key="6">
    <source>
        <dbReference type="Google" id="ProtNLM"/>
    </source>
</evidence>
<feature type="region of interest" description="Disordered" evidence="1">
    <location>
        <begin position="287"/>
        <end position="329"/>
    </location>
</feature>
<evidence type="ECO:0000256" key="1">
    <source>
        <dbReference type="SAM" id="MobiDB-lite"/>
    </source>
</evidence>
<proteinExistence type="predicted"/>
<feature type="non-terminal residue" evidence="4">
    <location>
        <position position="329"/>
    </location>
</feature>
<dbReference type="EMBL" id="NPHW01007287">
    <property type="protein sequence ID" value="OXV05269.1"/>
    <property type="molecule type" value="Genomic_DNA"/>
</dbReference>
<dbReference type="Proteomes" id="UP000243515">
    <property type="component" value="Unassembled WGS sequence"/>
</dbReference>
<dbReference type="Gene3D" id="2.60.40.420">
    <property type="entry name" value="Cupredoxins - blue copper proteins"/>
    <property type="match status" value="1"/>
</dbReference>
<dbReference type="SUPFAM" id="SSF49503">
    <property type="entry name" value="Cupredoxins"/>
    <property type="match status" value="1"/>
</dbReference>
<evidence type="ECO:0000256" key="2">
    <source>
        <dbReference type="SAM" id="Phobius"/>
    </source>
</evidence>
<dbReference type="PANTHER" id="PTHR34883">
    <property type="entry name" value="SERINE-RICH PROTEIN, PUTATIVE-RELATED-RELATED"/>
    <property type="match status" value="1"/>
</dbReference>
<keyword evidence="3" id="KW-0732">Signal</keyword>
<evidence type="ECO:0000313" key="4">
    <source>
        <dbReference type="EMBL" id="OXV05269.1"/>
    </source>
</evidence>
<gene>
    <name evidence="4" type="ORF">Egran_06963</name>
</gene>
<evidence type="ECO:0000256" key="3">
    <source>
        <dbReference type="SAM" id="SignalP"/>
    </source>
</evidence>
<keyword evidence="2" id="KW-0812">Transmembrane</keyword>
<keyword evidence="2" id="KW-0472">Membrane</keyword>
<accession>A0A232LM86</accession>
<comment type="caution">
    <text evidence="4">The sequence shown here is derived from an EMBL/GenBank/DDBJ whole genome shotgun (WGS) entry which is preliminary data.</text>
</comment>
<evidence type="ECO:0000313" key="5">
    <source>
        <dbReference type="Proteomes" id="UP000243515"/>
    </source>
</evidence>
<dbReference type="OrthoDB" id="2331100at2759"/>
<dbReference type="PANTHER" id="PTHR34883:SF8">
    <property type="entry name" value="EXTRACELLULAR SERINE-RICH PROTEIN (AFU_ORTHOLOGUE AFUA_6G00670)"/>
    <property type="match status" value="1"/>
</dbReference>
<sequence>MLRRIASLCSFLGILSLAQGDSSSTAYPSATSTSKAAATHTVNVGDGGFFFSPNTTYANAGDVVQFVFYPMNHSVVRAEYQFPCIPYEDTGLGKIGFFSGFEPVVAIIPGKMPTWSVTINDTNPVFFYCTAPDSCIGHGMVGVINPNSSVSLQNQYNLARKASYMLQPGERFPSEQSQTAIVQSIAPTSTPSNPSTSSVTPTASVVTPQNNQGLGGGAIAGIVVGSIAGVLILGCLFFLLGRNWALQGIVKRFTAPMPKGPVTGPMGPPPVGGQSVDNMTEVGSLPSTAVGRESWKSSAMRSPGPESYATRESYITRPSSPQELAATRP</sequence>
<dbReference type="InterPro" id="IPR008972">
    <property type="entry name" value="Cupredoxin"/>
</dbReference>
<dbReference type="InterPro" id="IPR052953">
    <property type="entry name" value="Ser-rich/MCO-related"/>
</dbReference>
<keyword evidence="2" id="KW-1133">Transmembrane helix</keyword>
<feature type="chain" id="PRO_5011991540" description="Phytocyanin domain-containing protein" evidence="3">
    <location>
        <begin position="21"/>
        <end position="329"/>
    </location>
</feature>
<dbReference type="AlphaFoldDB" id="A0A232LM86"/>
<organism evidence="4 5">
    <name type="scientific">Elaphomyces granulatus</name>
    <dbReference type="NCBI Taxonomy" id="519963"/>
    <lineage>
        <taxon>Eukaryota</taxon>
        <taxon>Fungi</taxon>
        <taxon>Dikarya</taxon>
        <taxon>Ascomycota</taxon>
        <taxon>Pezizomycotina</taxon>
        <taxon>Eurotiomycetes</taxon>
        <taxon>Eurotiomycetidae</taxon>
        <taxon>Eurotiales</taxon>
        <taxon>Elaphomycetaceae</taxon>
        <taxon>Elaphomyces</taxon>
    </lineage>
</organism>
<dbReference type="CDD" id="cd00920">
    <property type="entry name" value="Cupredoxin"/>
    <property type="match status" value="1"/>
</dbReference>